<proteinExistence type="predicted"/>
<keyword evidence="2" id="KW-1185">Reference proteome</keyword>
<comment type="caution">
    <text evidence="1">The sequence shown here is derived from an EMBL/GenBank/DDBJ whole genome shotgun (WGS) entry which is preliminary data.</text>
</comment>
<dbReference type="Proteomes" id="UP000217784">
    <property type="component" value="Unassembled WGS sequence"/>
</dbReference>
<reference evidence="1 2" key="1">
    <citation type="journal article" date="2017" name="BMC Genomics">
        <title>Genomic analysis of methanogenic archaea reveals a shift towards energy conservation.</title>
        <authorList>
            <person name="Gilmore S.P."/>
            <person name="Henske J.K."/>
            <person name="Sexton J.A."/>
            <person name="Solomon K.V."/>
            <person name="Seppala S."/>
            <person name="Yoo J.I."/>
            <person name="Huyett L.M."/>
            <person name="Pressman A."/>
            <person name="Cogan J.Z."/>
            <person name="Kivenson V."/>
            <person name="Peng X."/>
            <person name="Tan Y."/>
            <person name="Valentine D.L."/>
            <person name="O'Malley M.A."/>
        </authorList>
    </citation>
    <scope>NUCLEOTIDE SEQUENCE [LARGE SCALE GENOMIC DNA]</scope>
    <source>
        <strain evidence="1 2">M.o.H.</strain>
    </source>
</reference>
<gene>
    <name evidence="1" type="ORF">ASJ80_13610</name>
</gene>
<name>A0A2A2H9D9_METBR</name>
<accession>A0A2A2H9D9</accession>
<dbReference type="Pfam" id="PF11387">
    <property type="entry name" value="DUF2795"/>
    <property type="match status" value="1"/>
</dbReference>
<protein>
    <recommendedName>
        <fullName evidence="3">DUF2795 domain-containing protein</fullName>
    </recommendedName>
</protein>
<evidence type="ECO:0000313" key="2">
    <source>
        <dbReference type="Proteomes" id="UP000217784"/>
    </source>
</evidence>
<dbReference type="RefSeq" id="WP_069584377.1">
    <property type="nucleotide sequence ID" value="NZ_LMVM01000001.1"/>
</dbReference>
<evidence type="ECO:0000313" key="1">
    <source>
        <dbReference type="EMBL" id="PAV05894.1"/>
    </source>
</evidence>
<sequence length="67" mass="7584">MPCGTIDEVEPFLKGLLYPATKQDIMEQAKKNNADYVVLETLDSMDEKTYYDRKGLVGVLRKTIAKS</sequence>
<dbReference type="EMBL" id="LMVM01000001">
    <property type="protein sequence ID" value="PAV05894.1"/>
    <property type="molecule type" value="Genomic_DNA"/>
</dbReference>
<organism evidence="1 2">
    <name type="scientific">Methanobacterium bryantii</name>
    <dbReference type="NCBI Taxonomy" id="2161"/>
    <lineage>
        <taxon>Archaea</taxon>
        <taxon>Methanobacteriati</taxon>
        <taxon>Methanobacteriota</taxon>
        <taxon>Methanomada group</taxon>
        <taxon>Methanobacteria</taxon>
        <taxon>Methanobacteriales</taxon>
        <taxon>Methanobacteriaceae</taxon>
        <taxon>Methanobacterium</taxon>
    </lineage>
</organism>
<dbReference type="AlphaFoldDB" id="A0A2A2H9D9"/>
<dbReference type="InterPro" id="IPR021527">
    <property type="entry name" value="DUF2795"/>
</dbReference>
<dbReference type="OrthoDB" id="372640at2157"/>
<evidence type="ECO:0008006" key="3">
    <source>
        <dbReference type="Google" id="ProtNLM"/>
    </source>
</evidence>